<evidence type="ECO:0000256" key="1">
    <source>
        <dbReference type="SAM" id="Phobius"/>
    </source>
</evidence>
<keyword evidence="1" id="KW-0812">Transmembrane</keyword>
<feature type="transmembrane region" description="Helical" evidence="1">
    <location>
        <begin position="23"/>
        <end position="42"/>
    </location>
</feature>
<dbReference type="InterPro" id="IPR000829">
    <property type="entry name" value="DAGK"/>
</dbReference>
<protein>
    <submittedName>
        <fullName evidence="2">Uncharacterized protein</fullName>
    </submittedName>
</protein>
<accession>A0A106BM55</accession>
<proteinExistence type="predicted"/>
<dbReference type="RefSeq" id="WP_059756301.1">
    <property type="nucleotide sequence ID" value="NZ_LDUG01000029.1"/>
</dbReference>
<keyword evidence="1" id="KW-1133">Transmembrane helix</keyword>
<dbReference type="GO" id="GO:0016301">
    <property type="term" value="F:kinase activity"/>
    <property type="evidence" value="ECO:0007669"/>
    <property type="project" value="InterPro"/>
</dbReference>
<dbReference type="AlphaFoldDB" id="A0A106BM55"/>
<dbReference type="Proteomes" id="UP000064243">
    <property type="component" value="Unassembled WGS sequence"/>
</dbReference>
<evidence type="ECO:0000313" key="2">
    <source>
        <dbReference type="EMBL" id="KVW94962.1"/>
    </source>
</evidence>
<dbReference type="GO" id="GO:0016020">
    <property type="term" value="C:membrane"/>
    <property type="evidence" value="ECO:0007669"/>
    <property type="project" value="InterPro"/>
</dbReference>
<dbReference type="PATRIC" id="fig|36861.3.peg.1864"/>
<name>A0A106BM55_THIDE</name>
<keyword evidence="1" id="KW-0472">Membrane</keyword>
<dbReference type="Pfam" id="PF01219">
    <property type="entry name" value="DAGK_prokar"/>
    <property type="match status" value="1"/>
</dbReference>
<gene>
    <name evidence="2" type="ORF">ABW22_10975</name>
</gene>
<reference evidence="2 3" key="1">
    <citation type="journal article" date="2015" name="Appl. Environ. Microbiol.">
        <title>Aerobic and Anaerobic Thiosulfate Oxidation by a Cold-Adapted, Subglacial Chemoautotroph.</title>
        <authorList>
            <person name="Harrold Z.R."/>
            <person name="Skidmore M.L."/>
            <person name="Hamilton T.L."/>
            <person name="Desch L."/>
            <person name="Amada K."/>
            <person name="van Gelder W."/>
            <person name="Glover K."/>
            <person name="Roden E.E."/>
            <person name="Boyd E.S."/>
        </authorList>
    </citation>
    <scope>NUCLEOTIDE SEQUENCE [LARGE SCALE GENOMIC DNA]</scope>
    <source>
        <strain evidence="2 3">RG</strain>
    </source>
</reference>
<comment type="caution">
    <text evidence="2">The sequence shown here is derived from an EMBL/GenBank/DDBJ whole genome shotgun (WGS) entry which is preliminary data.</text>
</comment>
<dbReference type="InterPro" id="IPR033717">
    <property type="entry name" value="UDPK"/>
</dbReference>
<sequence length="65" mass="7215">MRLKSFAHALRGVDHLVRTQPNARLHLLAAVLVCAAGVYVGLGRAARRRPPFPARQRRHPAGRAR</sequence>
<dbReference type="GO" id="GO:0008654">
    <property type="term" value="P:phospholipid biosynthetic process"/>
    <property type="evidence" value="ECO:0007669"/>
    <property type="project" value="InterPro"/>
</dbReference>
<dbReference type="Gene3D" id="1.10.287.3610">
    <property type="match status" value="1"/>
</dbReference>
<dbReference type="EMBL" id="LDUG01000029">
    <property type="protein sequence ID" value="KVW94962.1"/>
    <property type="molecule type" value="Genomic_DNA"/>
</dbReference>
<evidence type="ECO:0000313" key="3">
    <source>
        <dbReference type="Proteomes" id="UP000064243"/>
    </source>
</evidence>
<dbReference type="InterPro" id="IPR036945">
    <property type="entry name" value="DAGK_sf"/>
</dbReference>
<keyword evidence="3" id="KW-1185">Reference proteome</keyword>
<organism evidence="2 3">
    <name type="scientific">Thiobacillus denitrificans</name>
    <dbReference type="NCBI Taxonomy" id="36861"/>
    <lineage>
        <taxon>Bacteria</taxon>
        <taxon>Pseudomonadati</taxon>
        <taxon>Pseudomonadota</taxon>
        <taxon>Betaproteobacteria</taxon>
        <taxon>Nitrosomonadales</taxon>
        <taxon>Thiobacillaceae</taxon>
        <taxon>Thiobacillus</taxon>
    </lineage>
</organism>
<dbReference type="CDD" id="cd14265">
    <property type="entry name" value="UDPK_IM_like"/>
    <property type="match status" value="1"/>
</dbReference>